<gene>
    <name evidence="1" type="ORF">GCM10009754_78930</name>
</gene>
<evidence type="ECO:0000313" key="1">
    <source>
        <dbReference type="EMBL" id="GAA1988921.1"/>
    </source>
</evidence>
<comment type="caution">
    <text evidence="1">The sequence shown here is derived from an EMBL/GenBank/DDBJ whole genome shotgun (WGS) entry which is preliminary data.</text>
</comment>
<name>A0ABP5E0Y7_9PSEU</name>
<proteinExistence type="predicted"/>
<protein>
    <submittedName>
        <fullName evidence="1">Uncharacterized protein</fullName>
    </submittedName>
</protein>
<keyword evidence="2" id="KW-1185">Reference proteome</keyword>
<sequence length="55" mass="5888">MTPGATMFELMPRAPRVRAVSTFHASSAAFDAPYEPEPAFAAMEPMVTMRACAAP</sequence>
<reference evidence="2" key="1">
    <citation type="journal article" date="2019" name="Int. J. Syst. Evol. Microbiol.">
        <title>The Global Catalogue of Microorganisms (GCM) 10K type strain sequencing project: providing services to taxonomists for standard genome sequencing and annotation.</title>
        <authorList>
            <consortium name="The Broad Institute Genomics Platform"/>
            <consortium name="The Broad Institute Genome Sequencing Center for Infectious Disease"/>
            <person name="Wu L."/>
            <person name="Ma J."/>
        </authorList>
    </citation>
    <scope>NUCLEOTIDE SEQUENCE [LARGE SCALE GENOMIC DNA]</scope>
    <source>
        <strain evidence="2">JCM 14545</strain>
    </source>
</reference>
<evidence type="ECO:0000313" key="2">
    <source>
        <dbReference type="Proteomes" id="UP001501116"/>
    </source>
</evidence>
<dbReference type="Proteomes" id="UP001501116">
    <property type="component" value="Unassembled WGS sequence"/>
</dbReference>
<organism evidence="1 2">
    <name type="scientific">Amycolatopsis minnesotensis</name>
    <dbReference type="NCBI Taxonomy" id="337894"/>
    <lineage>
        <taxon>Bacteria</taxon>
        <taxon>Bacillati</taxon>
        <taxon>Actinomycetota</taxon>
        <taxon>Actinomycetes</taxon>
        <taxon>Pseudonocardiales</taxon>
        <taxon>Pseudonocardiaceae</taxon>
        <taxon>Amycolatopsis</taxon>
    </lineage>
</organism>
<dbReference type="EMBL" id="BAAANN010000050">
    <property type="protein sequence ID" value="GAA1988921.1"/>
    <property type="molecule type" value="Genomic_DNA"/>
</dbReference>
<accession>A0ABP5E0Y7</accession>